<evidence type="ECO:0000256" key="2">
    <source>
        <dbReference type="SAM" id="Phobius"/>
    </source>
</evidence>
<evidence type="ECO:0000259" key="3">
    <source>
        <dbReference type="Pfam" id="PF00912"/>
    </source>
</evidence>
<dbReference type="Proteomes" id="UP001589609">
    <property type="component" value="Unassembled WGS sequence"/>
</dbReference>
<dbReference type="GO" id="GO:0016757">
    <property type="term" value="F:glycosyltransferase activity"/>
    <property type="evidence" value="ECO:0007669"/>
    <property type="project" value="UniProtKB-KW"/>
</dbReference>
<keyword evidence="5" id="KW-1185">Reference proteome</keyword>
<dbReference type="PANTHER" id="PTHR32282:SF29">
    <property type="entry name" value="PENICILLIN-BINDING PROTEIN 1A"/>
    <property type="match status" value="1"/>
</dbReference>
<name>A0ABV5WDN7_9BACI</name>
<dbReference type="EC" id="2.4.-.-" evidence="4"/>
<evidence type="ECO:0000256" key="1">
    <source>
        <dbReference type="ARBA" id="ARBA00022679"/>
    </source>
</evidence>
<feature type="domain" description="Glycosyl transferase family 51" evidence="3">
    <location>
        <begin position="85"/>
        <end position="263"/>
    </location>
</feature>
<dbReference type="InterPro" id="IPR001264">
    <property type="entry name" value="Glyco_trans_51"/>
</dbReference>
<dbReference type="InterPro" id="IPR036950">
    <property type="entry name" value="PBP_transglycosylase"/>
</dbReference>
<evidence type="ECO:0000313" key="5">
    <source>
        <dbReference type="Proteomes" id="UP001589609"/>
    </source>
</evidence>
<keyword evidence="2" id="KW-0472">Membrane</keyword>
<protein>
    <submittedName>
        <fullName evidence="4">Transglycosylase domain-containing protein</fullName>
        <ecNumber evidence="4">2.4.-.-</ecNumber>
    </submittedName>
</protein>
<feature type="transmembrane region" description="Helical" evidence="2">
    <location>
        <begin position="35"/>
        <end position="58"/>
    </location>
</feature>
<dbReference type="InterPro" id="IPR023346">
    <property type="entry name" value="Lysozyme-like_dom_sf"/>
</dbReference>
<accession>A0ABV5WDN7</accession>
<dbReference type="RefSeq" id="WP_379949007.1">
    <property type="nucleotide sequence ID" value="NZ_JBHMAF010000038.1"/>
</dbReference>
<dbReference type="SUPFAM" id="SSF53955">
    <property type="entry name" value="Lysozyme-like"/>
    <property type="match status" value="1"/>
</dbReference>
<keyword evidence="1 4" id="KW-0808">Transferase</keyword>
<dbReference type="PANTHER" id="PTHR32282">
    <property type="entry name" value="BINDING PROTEIN TRANSPEPTIDASE, PUTATIVE-RELATED"/>
    <property type="match status" value="1"/>
</dbReference>
<reference evidence="4 5" key="1">
    <citation type="submission" date="2024-09" db="EMBL/GenBank/DDBJ databases">
        <authorList>
            <person name="Sun Q."/>
            <person name="Mori K."/>
        </authorList>
    </citation>
    <scope>NUCLEOTIDE SEQUENCE [LARGE SCALE GENOMIC DNA]</scope>
    <source>
        <strain evidence="4 5">JCM 11201</strain>
    </source>
</reference>
<dbReference type="Pfam" id="PF00912">
    <property type="entry name" value="Transgly"/>
    <property type="match status" value="1"/>
</dbReference>
<dbReference type="Gene3D" id="1.10.3810.10">
    <property type="entry name" value="Biosynthetic peptidoglycan transglycosylase-like"/>
    <property type="match status" value="1"/>
</dbReference>
<keyword evidence="4" id="KW-0328">Glycosyltransferase</keyword>
<organism evidence="4 5">
    <name type="scientific">Ectobacillus funiculus</name>
    <dbReference type="NCBI Taxonomy" id="137993"/>
    <lineage>
        <taxon>Bacteria</taxon>
        <taxon>Bacillati</taxon>
        <taxon>Bacillota</taxon>
        <taxon>Bacilli</taxon>
        <taxon>Bacillales</taxon>
        <taxon>Bacillaceae</taxon>
        <taxon>Ectobacillus</taxon>
    </lineage>
</organism>
<comment type="caution">
    <text evidence="4">The sequence shown here is derived from an EMBL/GenBank/DDBJ whole genome shotgun (WGS) entry which is preliminary data.</text>
</comment>
<dbReference type="InterPro" id="IPR050396">
    <property type="entry name" value="Glycosyltr_51/Transpeptidase"/>
</dbReference>
<proteinExistence type="predicted"/>
<evidence type="ECO:0000313" key="4">
    <source>
        <dbReference type="EMBL" id="MFB9758718.1"/>
    </source>
</evidence>
<gene>
    <name evidence="4" type="ORF">ACFFMS_09450</name>
</gene>
<sequence>MSENYRSRIEKRKRIQEQQYSLKRRKPRNKFWKKFLNICLTLGIVMLLFGAGAFLWIIQDAPKLDETLLKDPLSSKSYASDGKTIITEVGTEKRDDISIDQIPNVLKDAVIATEDSRFYKHHGIDVKRTLVAIFKIITTRSLENGGGSTITQQLVKNSFLSIEQTPTRKIQEWYLAIQLERRFSKEQILEMYFNTNLYGGDIYGVAKAAERFFGLSPDELDQLTLEQAALLAGIPQSPNRYMPTVEANLDRAEKRRNMVLHYMNRHGYISESDMIKAQSTPIEDTLDIQMPKANK</sequence>
<dbReference type="EMBL" id="JBHMAF010000038">
    <property type="protein sequence ID" value="MFB9758718.1"/>
    <property type="molecule type" value="Genomic_DNA"/>
</dbReference>
<keyword evidence="2" id="KW-1133">Transmembrane helix</keyword>
<keyword evidence="2" id="KW-0812">Transmembrane</keyword>